<dbReference type="PANTHER" id="PTHR43194:SF2">
    <property type="entry name" value="PEROXISOMAL MEMBRANE PROTEIN LPX1"/>
    <property type="match status" value="1"/>
</dbReference>
<proteinExistence type="predicted"/>
<dbReference type="InterPro" id="IPR029058">
    <property type="entry name" value="AB_hydrolase_fold"/>
</dbReference>
<accession>A0ABV7CJM0</accession>
<name>A0ABV7CJM0_9GAMM</name>
<dbReference type="EMBL" id="JBHRSD010000014">
    <property type="protein sequence ID" value="MFC3032766.1"/>
    <property type="molecule type" value="Genomic_DNA"/>
</dbReference>
<dbReference type="GO" id="GO:0016787">
    <property type="term" value="F:hydrolase activity"/>
    <property type="evidence" value="ECO:0007669"/>
    <property type="project" value="UniProtKB-KW"/>
</dbReference>
<evidence type="ECO:0000313" key="3">
    <source>
        <dbReference type="Proteomes" id="UP001595453"/>
    </source>
</evidence>
<dbReference type="Pfam" id="PF12146">
    <property type="entry name" value="Hydrolase_4"/>
    <property type="match status" value="1"/>
</dbReference>
<evidence type="ECO:0000313" key="2">
    <source>
        <dbReference type="EMBL" id="MFC3032766.1"/>
    </source>
</evidence>
<keyword evidence="3" id="KW-1185">Reference proteome</keyword>
<dbReference type="Gene3D" id="3.40.50.1820">
    <property type="entry name" value="alpha/beta hydrolase"/>
    <property type="match status" value="1"/>
</dbReference>
<sequence length="279" mass="30937">MSSKIYFSSKSARKPLSYYGIRALSSSMATLAPALALKHTKKLLLTPVRSRKREPLPVHFSQSELITDEGKLQLSAVGSGKTIVLTHGWSGSSAQFYPLMAKIAEAGYRALAFDHFGHGQSQGQFANLPLFIKGLKAVLAEVPDAVGVVSHSMGTVAALNAVKHLPQVLIAPTFGFYESFRERILTTGISERLFERVLTEVEQEHEMQFLQLLPEQHLALQQCKVHAIHDTEDRFAPFQLSAEQARQHTHFMLTSASQLGHGRIISAEPTWQLIKQQLL</sequence>
<dbReference type="InterPro" id="IPR050228">
    <property type="entry name" value="Carboxylesterase_BioH"/>
</dbReference>
<keyword evidence="2" id="KW-0378">Hydrolase</keyword>
<dbReference type="PANTHER" id="PTHR43194">
    <property type="entry name" value="HYDROLASE ALPHA/BETA FOLD FAMILY"/>
    <property type="match status" value="1"/>
</dbReference>
<dbReference type="RefSeq" id="WP_377123587.1">
    <property type="nucleotide sequence ID" value="NZ_JBHRSD010000014.1"/>
</dbReference>
<feature type="domain" description="Serine aminopeptidase S33" evidence="1">
    <location>
        <begin position="81"/>
        <end position="199"/>
    </location>
</feature>
<dbReference type="Proteomes" id="UP001595453">
    <property type="component" value="Unassembled WGS sequence"/>
</dbReference>
<organism evidence="2 3">
    <name type="scientific">Pseudoalteromonas fenneropenaei</name>
    <dbReference type="NCBI Taxonomy" id="1737459"/>
    <lineage>
        <taxon>Bacteria</taxon>
        <taxon>Pseudomonadati</taxon>
        <taxon>Pseudomonadota</taxon>
        <taxon>Gammaproteobacteria</taxon>
        <taxon>Alteromonadales</taxon>
        <taxon>Pseudoalteromonadaceae</taxon>
        <taxon>Pseudoalteromonas</taxon>
    </lineage>
</organism>
<reference evidence="3" key="1">
    <citation type="journal article" date="2019" name="Int. J. Syst. Evol. Microbiol.">
        <title>The Global Catalogue of Microorganisms (GCM) 10K type strain sequencing project: providing services to taxonomists for standard genome sequencing and annotation.</title>
        <authorList>
            <consortium name="The Broad Institute Genomics Platform"/>
            <consortium name="The Broad Institute Genome Sequencing Center for Infectious Disease"/>
            <person name="Wu L."/>
            <person name="Ma J."/>
        </authorList>
    </citation>
    <scope>NUCLEOTIDE SEQUENCE [LARGE SCALE GENOMIC DNA]</scope>
    <source>
        <strain evidence="3">KCTC 42730</strain>
    </source>
</reference>
<dbReference type="SUPFAM" id="SSF53474">
    <property type="entry name" value="alpha/beta-Hydrolases"/>
    <property type="match status" value="1"/>
</dbReference>
<comment type="caution">
    <text evidence="2">The sequence shown here is derived from an EMBL/GenBank/DDBJ whole genome shotgun (WGS) entry which is preliminary data.</text>
</comment>
<protein>
    <submittedName>
        <fullName evidence="2">Alpha/beta hydrolase</fullName>
    </submittedName>
</protein>
<gene>
    <name evidence="2" type="ORF">ACFOEE_09575</name>
</gene>
<evidence type="ECO:0000259" key="1">
    <source>
        <dbReference type="Pfam" id="PF12146"/>
    </source>
</evidence>
<dbReference type="InterPro" id="IPR022742">
    <property type="entry name" value="Hydrolase_4"/>
</dbReference>